<dbReference type="InterPro" id="IPR001610">
    <property type="entry name" value="PAC"/>
</dbReference>
<evidence type="ECO:0000259" key="12">
    <source>
        <dbReference type="PROSITE" id="PS50113"/>
    </source>
</evidence>
<evidence type="ECO:0000256" key="2">
    <source>
        <dbReference type="ARBA" id="ARBA00022475"/>
    </source>
</evidence>
<sequence>MFNKILNKNLLELKSELKRQQELQDSMNAEMVSVTVDSNMMITSLNKNFANLVGYDQHKLVGTSLGALSPAYVKELPCYKNFMLAMSEGRSVSDDYRYIAADGRMVWIHAAWCPIKDENGHVTHMSCYGLDATAAMDKARENSEFIQALLRSTAVIEFDPSGKIITANANFLNAVGYSLVQLVGKHHSLFCEPAYTASAEYQQFWKTLNEGNFVASRFKRIDSAGREIWLEATYNPVYDTRGNLYKIVKFATLVTDQVQREQEISSAASTAYGISQQTDISANQGAEVVQKTVGTMNKIVDQISSASEGIEALGKQSYLISSMVQTIGGIAAQTNLLALNAAIEAARAGEQGRGFAVVADEVRQLAGRTSNATEEIVAVVQKNQLLVDEAVANMGNSRSQAEQGLMLAQQAGSVILEIQSGAREVLGAVERFAKHL</sequence>
<dbReference type="SUPFAM" id="SSF58104">
    <property type="entry name" value="Methyl-accepting chemotaxis protein (MCP) signaling domain"/>
    <property type="match status" value="1"/>
</dbReference>
<dbReference type="CDD" id="cd00130">
    <property type="entry name" value="PAS"/>
    <property type="match status" value="2"/>
</dbReference>
<dbReference type="InterPro" id="IPR004089">
    <property type="entry name" value="MCPsignal_dom"/>
</dbReference>
<organism evidence="13 14">
    <name type="scientific">Pseudomonas orientalis</name>
    <dbReference type="NCBI Taxonomy" id="76758"/>
    <lineage>
        <taxon>Bacteria</taxon>
        <taxon>Pseudomonadati</taxon>
        <taxon>Pseudomonadota</taxon>
        <taxon>Gammaproteobacteria</taxon>
        <taxon>Pseudomonadales</taxon>
        <taxon>Pseudomonadaceae</taxon>
        <taxon>Pseudomonas</taxon>
    </lineage>
</organism>
<dbReference type="InterPro" id="IPR035965">
    <property type="entry name" value="PAS-like_dom_sf"/>
</dbReference>
<feature type="domain" description="PAS" evidence="11">
    <location>
        <begin position="36"/>
        <end position="65"/>
    </location>
</feature>
<evidence type="ECO:0000259" key="10">
    <source>
        <dbReference type="PROSITE" id="PS50111"/>
    </source>
</evidence>
<evidence type="ECO:0000256" key="4">
    <source>
        <dbReference type="ARBA" id="ARBA00022692"/>
    </source>
</evidence>
<evidence type="ECO:0000313" key="13">
    <source>
        <dbReference type="EMBL" id="SDT90641.1"/>
    </source>
</evidence>
<evidence type="ECO:0000313" key="14">
    <source>
        <dbReference type="Proteomes" id="UP000183653"/>
    </source>
</evidence>
<evidence type="ECO:0000256" key="3">
    <source>
        <dbReference type="ARBA" id="ARBA00022481"/>
    </source>
</evidence>
<feature type="domain" description="PAC" evidence="12">
    <location>
        <begin position="92"/>
        <end position="144"/>
    </location>
</feature>
<dbReference type="NCBIfam" id="TIGR00229">
    <property type="entry name" value="sensory_box"/>
    <property type="match status" value="2"/>
</dbReference>
<evidence type="ECO:0000256" key="8">
    <source>
        <dbReference type="PROSITE-ProRule" id="PRU00284"/>
    </source>
</evidence>
<evidence type="ECO:0000259" key="11">
    <source>
        <dbReference type="PROSITE" id="PS50112"/>
    </source>
</evidence>
<dbReference type="Pfam" id="PF08447">
    <property type="entry name" value="PAS_3"/>
    <property type="match status" value="2"/>
</dbReference>
<dbReference type="GO" id="GO:0005886">
    <property type="term" value="C:plasma membrane"/>
    <property type="evidence" value="ECO:0007669"/>
    <property type="project" value="UniProtKB-SubCell"/>
</dbReference>
<dbReference type="SMART" id="SM00091">
    <property type="entry name" value="PAS"/>
    <property type="match status" value="2"/>
</dbReference>
<dbReference type="SMART" id="SM00086">
    <property type="entry name" value="PAC"/>
    <property type="match status" value="2"/>
</dbReference>
<name>A0A1H2E6B2_9PSED</name>
<dbReference type="OrthoDB" id="9765776at2"/>
<feature type="domain" description="PAC" evidence="12">
    <location>
        <begin position="214"/>
        <end position="266"/>
    </location>
</feature>
<evidence type="ECO:0000256" key="5">
    <source>
        <dbReference type="ARBA" id="ARBA00022989"/>
    </source>
</evidence>
<dbReference type="AlphaFoldDB" id="A0A1H2E6B2"/>
<evidence type="ECO:0000256" key="7">
    <source>
        <dbReference type="ARBA" id="ARBA00023224"/>
    </source>
</evidence>
<dbReference type="GO" id="GO:0006935">
    <property type="term" value="P:chemotaxis"/>
    <property type="evidence" value="ECO:0007669"/>
    <property type="project" value="UniProtKB-ARBA"/>
</dbReference>
<keyword evidence="3" id="KW-0488">Methylation</keyword>
<evidence type="ECO:0000256" key="6">
    <source>
        <dbReference type="ARBA" id="ARBA00023136"/>
    </source>
</evidence>
<protein>
    <submittedName>
        <fullName evidence="13">Methyl-accepting chemotaxis sensory transducer with Pas/Pac sensor</fullName>
    </submittedName>
</protein>
<keyword evidence="4" id="KW-0812">Transmembrane</keyword>
<dbReference type="Pfam" id="PF00015">
    <property type="entry name" value="MCPsignal"/>
    <property type="match status" value="1"/>
</dbReference>
<proteinExistence type="predicted"/>
<dbReference type="PROSITE" id="PS50112">
    <property type="entry name" value="PAS"/>
    <property type="match status" value="2"/>
</dbReference>
<dbReference type="PROSITE" id="PS50113">
    <property type="entry name" value="PAC"/>
    <property type="match status" value="2"/>
</dbReference>
<keyword evidence="2" id="KW-1003">Cell membrane</keyword>
<dbReference type="PANTHER" id="PTHR32089:SF119">
    <property type="entry name" value="METHYL-ACCEPTING CHEMOTAXIS PROTEIN CTPL"/>
    <property type="match status" value="1"/>
</dbReference>
<dbReference type="Gene3D" id="3.30.450.20">
    <property type="entry name" value="PAS domain"/>
    <property type="match status" value="2"/>
</dbReference>
<feature type="coiled-coil region" evidence="9">
    <location>
        <begin position="3"/>
        <end position="30"/>
    </location>
</feature>
<dbReference type="SUPFAM" id="SSF55785">
    <property type="entry name" value="PYP-like sensor domain (PAS domain)"/>
    <property type="match status" value="2"/>
</dbReference>
<dbReference type="SMART" id="SM00283">
    <property type="entry name" value="MA"/>
    <property type="match status" value="1"/>
</dbReference>
<dbReference type="Gene3D" id="1.10.287.950">
    <property type="entry name" value="Methyl-accepting chemotaxis protein"/>
    <property type="match status" value="1"/>
</dbReference>
<gene>
    <name evidence="13" type="ORF">SAMN04490197_0714</name>
</gene>
<dbReference type="Proteomes" id="UP000183653">
    <property type="component" value="Chromosome I"/>
</dbReference>
<keyword evidence="5" id="KW-1133">Transmembrane helix</keyword>
<reference evidence="13 14" key="1">
    <citation type="submission" date="2016-10" db="EMBL/GenBank/DDBJ databases">
        <authorList>
            <person name="Varghese N."/>
            <person name="Submissions S."/>
        </authorList>
    </citation>
    <scope>NUCLEOTIDE SEQUENCE [LARGE SCALE GENOMIC DNA]</scope>
    <source>
        <strain evidence="13 14">BS2775</strain>
    </source>
</reference>
<dbReference type="GO" id="GO:0007165">
    <property type="term" value="P:signal transduction"/>
    <property type="evidence" value="ECO:0007669"/>
    <property type="project" value="UniProtKB-KW"/>
</dbReference>
<dbReference type="InterPro" id="IPR000700">
    <property type="entry name" value="PAS-assoc_C"/>
</dbReference>
<dbReference type="InterPro" id="IPR013655">
    <property type="entry name" value="PAS_fold_3"/>
</dbReference>
<dbReference type="PANTHER" id="PTHR32089">
    <property type="entry name" value="METHYL-ACCEPTING CHEMOTAXIS PROTEIN MCPB"/>
    <property type="match status" value="1"/>
</dbReference>
<dbReference type="PROSITE" id="PS50111">
    <property type="entry name" value="CHEMOTAXIS_TRANSDUC_2"/>
    <property type="match status" value="1"/>
</dbReference>
<keyword evidence="6" id="KW-0472">Membrane</keyword>
<comment type="subcellular location">
    <subcellularLocation>
        <location evidence="1">Cell membrane</location>
        <topology evidence="1">Multi-pass membrane protein</topology>
    </subcellularLocation>
</comment>
<keyword evidence="7 8" id="KW-0807">Transducer</keyword>
<feature type="domain" description="Methyl-accepting transducer" evidence="10">
    <location>
        <begin position="262"/>
        <end position="436"/>
    </location>
</feature>
<accession>A0A1H2E6B2</accession>
<keyword evidence="14" id="KW-1185">Reference proteome</keyword>
<dbReference type="EMBL" id="LT629782">
    <property type="protein sequence ID" value="SDT90641.1"/>
    <property type="molecule type" value="Genomic_DNA"/>
</dbReference>
<keyword evidence="9" id="KW-0175">Coiled coil</keyword>
<feature type="domain" description="PAS" evidence="11">
    <location>
        <begin position="142"/>
        <end position="185"/>
    </location>
</feature>
<dbReference type="InterPro" id="IPR000014">
    <property type="entry name" value="PAS"/>
</dbReference>
<evidence type="ECO:0000256" key="9">
    <source>
        <dbReference type="SAM" id="Coils"/>
    </source>
</evidence>
<evidence type="ECO:0000256" key="1">
    <source>
        <dbReference type="ARBA" id="ARBA00004651"/>
    </source>
</evidence>